<dbReference type="AlphaFoldDB" id="A0A9X1LX30"/>
<dbReference type="Proteomes" id="UP001139354">
    <property type="component" value="Unassembled WGS sequence"/>
</dbReference>
<gene>
    <name evidence="1" type="ORF">KEC57_15570</name>
</gene>
<name>A0A9X1LX30_9MICO</name>
<accession>A0A9X1LX30</accession>
<proteinExistence type="predicted"/>
<sequence>MEARRGLMHYRVDYDEDVWVRVPVADDGSWPDEVVARYERRLGPLEGALADRVRAFAEVCGAARTDDTHELFLFCPLAMTPVVGLLALRVVQVDEPTDLDRAVAHDPTAMIAPTVDSIVSPMWGEGRRAAVVTASSAEGAAAGRFNYAFERQGTVLLATAIADRVTYATAMLPFADRLVSSVGLEE</sequence>
<dbReference type="EMBL" id="JAGTTN010000006">
    <property type="protein sequence ID" value="MCC2033607.1"/>
    <property type="molecule type" value="Genomic_DNA"/>
</dbReference>
<keyword evidence="2" id="KW-1185">Reference proteome</keyword>
<evidence type="ECO:0000313" key="1">
    <source>
        <dbReference type="EMBL" id="MCC2033607.1"/>
    </source>
</evidence>
<organism evidence="1 2">
    <name type="scientific">Microbacterium allomyrinae</name>
    <dbReference type="NCBI Taxonomy" id="2830666"/>
    <lineage>
        <taxon>Bacteria</taxon>
        <taxon>Bacillati</taxon>
        <taxon>Actinomycetota</taxon>
        <taxon>Actinomycetes</taxon>
        <taxon>Micrococcales</taxon>
        <taxon>Microbacteriaceae</taxon>
        <taxon>Microbacterium</taxon>
    </lineage>
</organism>
<protein>
    <submittedName>
        <fullName evidence="1">Uncharacterized protein</fullName>
    </submittedName>
</protein>
<dbReference type="RefSeq" id="WP_229385610.1">
    <property type="nucleotide sequence ID" value="NZ_JAGTTN010000006.1"/>
</dbReference>
<reference evidence="1" key="1">
    <citation type="submission" date="2021-04" db="EMBL/GenBank/DDBJ databases">
        <title>Microbacterium tenobrionis sp. nov. and Microbacterium allomyrinae sp. nov., isolated from larvae of Tenobrio molitor and Allomyrina dichotoma, respectively.</title>
        <authorList>
            <person name="Lee S.D."/>
        </authorList>
    </citation>
    <scope>NUCLEOTIDE SEQUENCE</scope>
    <source>
        <strain evidence="1">BWT-G7</strain>
    </source>
</reference>
<comment type="caution">
    <text evidence="1">The sequence shown here is derived from an EMBL/GenBank/DDBJ whole genome shotgun (WGS) entry which is preliminary data.</text>
</comment>
<evidence type="ECO:0000313" key="2">
    <source>
        <dbReference type="Proteomes" id="UP001139354"/>
    </source>
</evidence>